<dbReference type="EMBL" id="JABFOF010000001">
    <property type="protein sequence ID" value="KAG2409532.1"/>
    <property type="molecule type" value="Genomic_DNA"/>
</dbReference>
<feature type="region of interest" description="Disordered" evidence="1">
    <location>
        <begin position="1"/>
        <end position="28"/>
    </location>
</feature>
<evidence type="ECO:0000313" key="3">
    <source>
        <dbReference type="Proteomes" id="UP000743370"/>
    </source>
</evidence>
<gene>
    <name evidence="2" type="ORF">HKW66_Vig0001970</name>
</gene>
<organism evidence="2 3">
    <name type="scientific">Phaseolus angularis</name>
    <name type="common">Azuki bean</name>
    <name type="synonym">Vigna angularis</name>
    <dbReference type="NCBI Taxonomy" id="3914"/>
    <lineage>
        <taxon>Eukaryota</taxon>
        <taxon>Viridiplantae</taxon>
        <taxon>Streptophyta</taxon>
        <taxon>Embryophyta</taxon>
        <taxon>Tracheophyta</taxon>
        <taxon>Spermatophyta</taxon>
        <taxon>Magnoliopsida</taxon>
        <taxon>eudicotyledons</taxon>
        <taxon>Gunneridae</taxon>
        <taxon>Pentapetalae</taxon>
        <taxon>rosids</taxon>
        <taxon>fabids</taxon>
        <taxon>Fabales</taxon>
        <taxon>Fabaceae</taxon>
        <taxon>Papilionoideae</taxon>
        <taxon>50 kb inversion clade</taxon>
        <taxon>NPAAA clade</taxon>
        <taxon>indigoferoid/millettioid clade</taxon>
        <taxon>Phaseoleae</taxon>
        <taxon>Vigna</taxon>
    </lineage>
</organism>
<dbReference type="Proteomes" id="UP000743370">
    <property type="component" value="Unassembled WGS sequence"/>
</dbReference>
<protein>
    <submittedName>
        <fullName evidence="2">Uncharacterized protein</fullName>
    </submittedName>
</protein>
<feature type="compositionally biased region" description="Basic and acidic residues" evidence="1">
    <location>
        <begin position="9"/>
        <end position="28"/>
    </location>
</feature>
<evidence type="ECO:0000256" key="1">
    <source>
        <dbReference type="SAM" id="MobiDB-lite"/>
    </source>
</evidence>
<name>A0A8T0LD87_PHAAN</name>
<sequence length="164" mass="18443">MPLSSSSSKEFEEHEEAEDRSNEDLHGDDEDLRKRRCELLRLRIRDLATHTLAEYEALLQTLAETDDGGKRGVSLTSKSAVVKIASKSETVNKIGIEIIHPNANLQFMLAELCNDKLVFRILIWKKSFKVLIWGKASRHSQVDSATVADGPKGYIMVVTSFPRC</sequence>
<evidence type="ECO:0000313" key="2">
    <source>
        <dbReference type="EMBL" id="KAG2409532.1"/>
    </source>
</evidence>
<reference evidence="2 3" key="1">
    <citation type="submission" date="2020-05" db="EMBL/GenBank/DDBJ databases">
        <title>Vigna angularis (adzuki bean) Var. LongXiaoDou No. 4 denovo assembly.</title>
        <authorList>
            <person name="Xiang H."/>
        </authorList>
    </citation>
    <scope>NUCLEOTIDE SEQUENCE [LARGE SCALE GENOMIC DNA]</scope>
    <source>
        <tissue evidence="2">Leaf</tissue>
    </source>
</reference>
<accession>A0A8T0LD87</accession>
<comment type="caution">
    <text evidence="2">The sequence shown here is derived from an EMBL/GenBank/DDBJ whole genome shotgun (WGS) entry which is preliminary data.</text>
</comment>
<dbReference type="AlphaFoldDB" id="A0A8T0LD87"/>
<proteinExistence type="predicted"/>